<dbReference type="KEGG" id="dpl:KGM_200664B"/>
<sequence>ILRAADVGGGAGSRLSAGRQLGRIHIARFVGRSSKHLLSH</sequence>
<evidence type="ECO:0000313" key="2">
    <source>
        <dbReference type="Proteomes" id="UP000007151"/>
    </source>
</evidence>
<dbReference type="InParanoid" id="A0A212FPL0"/>
<protein>
    <submittedName>
        <fullName evidence="1">Fatty-acyl CoA reductase 2</fullName>
    </submittedName>
</protein>
<dbReference type="AlphaFoldDB" id="A0A212FPL0"/>
<name>A0A212FPL0_DANPL</name>
<evidence type="ECO:0000313" key="1">
    <source>
        <dbReference type="EMBL" id="OWR55635.1"/>
    </source>
</evidence>
<dbReference type="Proteomes" id="UP000007151">
    <property type="component" value="Unassembled WGS sequence"/>
</dbReference>
<organism evidence="1 2">
    <name type="scientific">Danaus plexippus plexippus</name>
    <dbReference type="NCBI Taxonomy" id="278856"/>
    <lineage>
        <taxon>Eukaryota</taxon>
        <taxon>Metazoa</taxon>
        <taxon>Ecdysozoa</taxon>
        <taxon>Arthropoda</taxon>
        <taxon>Hexapoda</taxon>
        <taxon>Insecta</taxon>
        <taxon>Pterygota</taxon>
        <taxon>Neoptera</taxon>
        <taxon>Endopterygota</taxon>
        <taxon>Lepidoptera</taxon>
        <taxon>Glossata</taxon>
        <taxon>Ditrysia</taxon>
        <taxon>Papilionoidea</taxon>
        <taxon>Nymphalidae</taxon>
        <taxon>Danainae</taxon>
        <taxon>Danaini</taxon>
        <taxon>Danaina</taxon>
        <taxon>Danaus</taxon>
        <taxon>Danaus</taxon>
    </lineage>
</organism>
<proteinExistence type="predicted"/>
<feature type="non-terminal residue" evidence="1">
    <location>
        <position position="1"/>
    </location>
</feature>
<dbReference type="EMBL" id="AGBW02002574">
    <property type="protein sequence ID" value="OWR55635.1"/>
    <property type="molecule type" value="Genomic_DNA"/>
</dbReference>
<reference evidence="1 2" key="1">
    <citation type="journal article" date="2011" name="Cell">
        <title>The monarch butterfly genome yields insights into long-distance migration.</title>
        <authorList>
            <person name="Zhan S."/>
            <person name="Merlin C."/>
            <person name="Boore J.L."/>
            <person name="Reppert S.M."/>
        </authorList>
    </citation>
    <scope>NUCLEOTIDE SEQUENCE [LARGE SCALE GENOMIC DNA]</scope>
    <source>
        <strain evidence="1">F-2</strain>
    </source>
</reference>
<accession>A0A212FPL0</accession>
<gene>
    <name evidence="1" type="ORF">KGM_200664B</name>
</gene>
<comment type="caution">
    <text evidence="1">The sequence shown here is derived from an EMBL/GenBank/DDBJ whole genome shotgun (WGS) entry which is preliminary data.</text>
</comment>
<keyword evidence="2" id="KW-1185">Reference proteome</keyword>